<dbReference type="NCBIfam" id="TIGR00347">
    <property type="entry name" value="bioD"/>
    <property type="match status" value="1"/>
</dbReference>
<dbReference type="EMBL" id="CP040449">
    <property type="protein sequence ID" value="QFI55374.1"/>
    <property type="molecule type" value="Genomic_DNA"/>
</dbReference>
<feature type="binding site" evidence="8">
    <location>
        <begin position="117"/>
        <end position="120"/>
    </location>
    <ligand>
        <name>ATP</name>
        <dbReference type="ChEBI" id="CHEBI:30616"/>
    </ligand>
</feature>
<comment type="caution">
    <text evidence="8">Lacks conserved residue(s) required for the propagation of feature annotation.</text>
</comment>
<comment type="function">
    <text evidence="8">Catalyzes a mechanistically unusual reaction, the ATP-dependent insertion of CO2 between the N7 and N8 nitrogen atoms of 7,8-diaminopelargonic acid (DAPA, also called 7,8-diammoniononanoate) to form a ureido ring.</text>
</comment>
<evidence type="ECO:0000313" key="10">
    <source>
        <dbReference type="Proteomes" id="UP000594034"/>
    </source>
</evidence>
<dbReference type="PIRSF" id="PIRSF006755">
    <property type="entry name" value="DTB_synth"/>
    <property type="match status" value="1"/>
</dbReference>
<sequence length="225" mass="23527">MSHTYFLTGTDTDVGKTLVACSLLHAWQATGLAAVGYKPIAAGCEQSAQGLRNRDALQLQAAGSVQMPYEAINPIAYAPPIAPHIAAEQSGIPIDTALLDAGLARLQASGAERVLVEGAGGWHLPIGGGRLLSHWVADHGLPVILVVGARLGCLNHALLTAEAIRAAGLTLAGWVCNRIDPDMPFYEHNRDTLAALLGAPLLGEIPWLGTQPQAAPHGLDVRLLQ</sequence>
<feature type="binding site" evidence="8">
    <location>
        <position position="117"/>
    </location>
    <ligand>
        <name>Mg(2+)</name>
        <dbReference type="ChEBI" id="CHEBI:18420"/>
    </ligand>
</feature>
<keyword evidence="10" id="KW-1185">Reference proteome</keyword>
<feature type="binding site" evidence="8">
    <location>
        <position position="55"/>
    </location>
    <ligand>
        <name>ATP</name>
        <dbReference type="ChEBI" id="CHEBI:30616"/>
    </ligand>
</feature>
<evidence type="ECO:0000256" key="8">
    <source>
        <dbReference type="HAMAP-Rule" id="MF_00336"/>
    </source>
</evidence>
<evidence type="ECO:0000313" key="9">
    <source>
        <dbReference type="EMBL" id="QFI55374.1"/>
    </source>
</evidence>
<keyword evidence="2 8" id="KW-0436">Ligase</keyword>
<keyword evidence="5 8" id="KW-0093">Biotin biosynthesis</keyword>
<keyword evidence="4 8" id="KW-0547">Nucleotide-binding</keyword>
<accession>A0A5J6WYK0</accession>
<keyword evidence="7 8" id="KW-0460">Magnesium</keyword>
<comment type="cofactor">
    <cofactor evidence="8">
        <name>Mg(2+)</name>
        <dbReference type="ChEBI" id="CHEBI:18420"/>
    </cofactor>
</comment>
<dbReference type="Proteomes" id="UP000594034">
    <property type="component" value="Chromosome"/>
</dbReference>
<dbReference type="FunFam" id="3.40.50.300:FF:000292">
    <property type="entry name" value="ATP-dependent dethiobiotin synthetase BioD"/>
    <property type="match status" value="1"/>
</dbReference>
<dbReference type="PANTHER" id="PTHR43210">
    <property type="entry name" value="DETHIOBIOTIN SYNTHETASE"/>
    <property type="match status" value="1"/>
</dbReference>
<feature type="binding site" evidence="8">
    <location>
        <position position="17"/>
    </location>
    <ligand>
        <name>Mg(2+)</name>
        <dbReference type="ChEBI" id="CHEBI:18420"/>
    </ligand>
</feature>
<comment type="subunit">
    <text evidence="8">Homodimer.</text>
</comment>
<gene>
    <name evidence="8 9" type="primary">bioD</name>
    <name evidence="9" type="ORF">FE240_12170</name>
</gene>
<dbReference type="GO" id="GO:0004141">
    <property type="term" value="F:dethiobiotin synthase activity"/>
    <property type="evidence" value="ECO:0007669"/>
    <property type="project" value="UniProtKB-UniRule"/>
</dbReference>
<comment type="similarity">
    <text evidence="8">Belongs to the dethiobiotin synthetase family.</text>
</comment>
<comment type="subcellular location">
    <subcellularLocation>
        <location evidence="8">Cytoplasm</location>
    </subcellularLocation>
</comment>
<reference evidence="9 10" key="1">
    <citation type="submission" date="2019-05" db="EMBL/GenBank/DDBJ databases">
        <title>OXA-830, a novel chromosomally encoded expanded-spectrum class D beta-lactamase in Aeromonas simiae.</title>
        <authorList>
            <person name="Zhou W."/>
            <person name="Chen Q."/>
        </authorList>
    </citation>
    <scope>NUCLEOTIDE SEQUENCE [LARGE SCALE GENOMIC DNA]</scope>
    <source>
        <strain evidence="9 10">A6</strain>
    </source>
</reference>
<protein>
    <recommendedName>
        <fullName evidence="8">ATP-dependent dethiobiotin synthetase BioD</fullName>
        <ecNumber evidence="8">6.3.3.3</ecNumber>
    </recommendedName>
    <alternativeName>
        <fullName evidence="8">DTB synthetase</fullName>
        <shortName evidence="8">DTBS</shortName>
    </alternativeName>
    <alternativeName>
        <fullName evidence="8">Dethiobiotin synthase</fullName>
    </alternativeName>
</protein>
<feature type="active site" evidence="8">
    <location>
        <position position="38"/>
    </location>
</feature>
<feature type="binding site" evidence="8">
    <location>
        <begin position="13"/>
        <end position="18"/>
    </location>
    <ligand>
        <name>ATP</name>
        <dbReference type="ChEBI" id="CHEBI:30616"/>
    </ligand>
</feature>
<dbReference type="CDD" id="cd03109">
    <property type="entry name" value="DTBS"/>
    <property type="match status" value="1"/>
</dbReference>
<evidence type="ECO:0000256" key="2">
    <source>
        <dbReference type="ARBA" id="ARBA00022598"/>
    </source>
</evidence>
<dbReference type="GO" id="GO:0005829">
    <property type="term" value="C:cytosol"/>
    <property type="evidence" value="ECO:0007669"/>
    <property type="project" value="TreeGrafter"/>
</dbReference>
<evidence type="ECO:0000256" key="5">
    <source>
        <dbReference type="ARBA" id="ARBA00022756"/>
    </source>
</evidence>
<dbReference type="UniPathway" id="UPA00078">
    <property type="reaction ID" value="UER00161"/>
</dbReference>
<dbReference type="GO" id="GO:0005524">
    <property type="term" value="F:ATP binding"/>
    <property type="evidence" value="ECO:0007669"/>
    <property type="project" value="UniProtKB-UniRule"/>
</dbReference>
<proteinExistence type="inferred from homology"/>
<dbReference type="RefSeq" id="WP_193001254.1">
    <property type="nucleotide sequence ID" value="NZ_CP040449.1"/>
</dbReference>
<keyword evidence="1 8" id="KW-0963">Cytoplasm</keyword>
<evidence type="ECO:0000256" key="3">
    <source>
        <dbReference type="ARBA" id="ARBA00022723"/>
    </source>
</evidence>
<dbReference type="HAMAP" id="MF_00336">
    <property type="entry name" value="BioD"/>
    <property type="match status" value="1"/>
</dbReference>
<evidence type="ECO:0000256" key="1">
    <source>
        <dbReference type="ARBA" id="ARBA00022490"/>
    </source>
</evidence>
<dbReference type="InterPro" id="IPR004472">
    <property type="entry name" value="DTB_synth_BioD"/>
</dbReference>
<dbReference type="SUPFAM" id="SSF52540">
    <property type="entry name" value="P-loop containing nucleoside triphosphate hydrolases"/>
    <property type="match status" value="1"/>
</dbReference>
<name>A0A5J6WYK0_9GAMM</name>
<evidence type="ECO:0000256" key="6">
    <source>
        <dbReference type="ARBA" id="ARBA00022840"/>
    </source>
</evidence>
<dbReference type="GO" id="GO:0042803">
    <property type="term" value="F:protein homodimerization activity"/>
    <property type="evidence" value="ECO:0007669"/>
    <property type="project" value="UniProtKB-ARBA"/>
</dbReference>
<comment type="catalytic activity">
    <reaction evidence="8">
        <text>(7R,8S)-7,8-diammoniononanoate + CO2 + ATP = (4R,5S)-dethiobiotin + ADP + phosphate + 3 H(+)</text>
        <dbReference type="Rhea" id="RHEA:15805"/>
        <dbReference type="ChEBI" id="CHEBI:15378"/>
        <dbReference type="ChEBI" id="CHEBI:16526"/>
        <dbReference type="ChEBI" id="CHEBI:30616"/>
        <dbReference type="ChEBI" id="CHEBI:43474"/>
        <dbReference type="ChEBI" id="CHEBI:149469"/>
        <dbReference type="ChEBI" id="CHEBI:149473"/>
        <dbReference type="ChEBI" id="CHEBI:456216"/>
        <dbReference type="EC" id="6.3.3.3"/>
    </reaction>
</comment>
<dbReference type="Pfam" id="PF13500">
    <property type="entry name" value="AAA_26"/>
    <property type="match status" value="1"/>
</dbReference>
<evidence type="ECO:0000256" key="4">
    <source>
        <dbReference type="ARBA" id="ARBA00022741"/>
    </source>
</evidence>
<dbReference type="AlphaFoldDB" id="A0A5J6WYK0"/>
<feature type="binding site" evidence="8">
    <location>
        <position position="55"/>
    </location>
    <ligand>
        <name>Mg(2+)</name>
        <dbReference type="ChEBI" id="CHEBI:18420"/>
    </ligand>
</feature>
<comment type="pathway">
    <text evidence="8">Cofactor biosynthesis; biotin biosynthesis; biotin from 7,8-diaminononanoate: step 1/2.</text>
</comment>
<dbReference type="Gene3D" id="3.40.50.300">
    <property type="entry name" value="P-loop containing nucleotide triphosphate hydrolases"/>
    <property type="match status" value="1"/>
</dbReference>
<feature type="binding site" evidence="8">
    <location>
        <begin position="206"/>
        <end position="208"/>
    </location>
    <ligand>
        <name>ATP</name>
        <dbReference type="ChEBI" id="CHEBI:30616"/>
    </ligand>
</feature>
<organism evidence="9 10">
    <name type="scientific">Aeromonas simiae</name>
    <dbReference type="NCBI Taxonomy" id="218936"/>
    <lineage>
        <taxon>Bacteria</taxon>
        <taxon>Pseudomonadati</taxon>
        <taxon>Pseudomonadota</taxon>
        <taxon>Gammaproteobacteria</taxon>
        <taxon>Aeromonadales</taxon>
        <taxon>Aeromonadaceae</taxon>
        <taxon>Aeromonas</taxon>
    </lineage>
</organism>
<dbReference type="GO" id="GO:0000287">
    <property type="term" value="F:magnesium ion binding"/>
    <property type="evidence" value="ECO:0007669"/>
    <property type="project" value="UniProtKB-UniRule"/>
</dbReference>
<feature type="binding site" evidence="8">
    <location>
        <begin position="177"/>
        <end position="178"/>
    </location>
    <ligand>
        <name>ATP</name>
        <dbReference type="ChEBI" id="CHEBI:30616"/>
    </ligand>
</feature>
<keyword evidence="3 8" id="KW-0479">Metal-binding</keyword>
<dbReference type="PANTHER" id="PTHR43210:SF5">
    <property type="entry name" value="DETHIOBIOTIN SYNTHETASE"/>
    <property type="match status" value="1"/>
</dbReference>
<dbReference type="KEGG" id="asim:FE240_12170"/>
<evidence type="ECO:0000256" key="7">
    <source>
        <dbReference type="ARBA" id="ARBA00022842"/>
    </source>
</evidence>
<dbReference type="EC" id="6.3.3.3" evidence="8"/>
<dbReference type="GO" id="GO:0009102">
    <property type="term" value="P:biotin biosynthetic process"/>
    <property type="evidence" value="ECO:0007669"/>
    <property type="project" value="UniProtKB-UniRule"/>
</dbReference>
<dbReference type="InterPro" id="IPR027417">
    <property type="entry name" value="P-loop_NTPase"/>
</dbReference>
<keyword evidence="6 8" id="KW-0067">ATP-binding</keyword>